<dbReference type="Proteomes" id="UP000527355">
    <property type="component" value="Unassembled WGS sequence"/>
</dbReference>
<organism evidence="2 3">
    <name type="scientific">Myotis myotis</name>
    <name type="common">Greater mouse-eared bat</name>
    <name type="synonym">Vespertilio myotis</name>
    <dbReference type="NCBI Taxonomy" id="51298"/>
    <lineage>
        <taxon>Eukaryota</taxon>
        <taxon>Metazoa</taxon>
        <taxon>Chordata</taxon>
        <taxon>Craniata</taxon>
        <taxon>Vertebrata</taxon>
        <taxon>Euteleostomi</taxon>
        <taxon>Mammalia</taxon>
        <taxon>Eutheria</taxon>
        <taxon>Laurasiatheria</taxon>
        <taxon>Chiroptera</taxon>
        <taxon>Yangochiroptera</taxon>
        <taxon>Vespertilionidae</taxon>
        <taxon>Myotis</taxon>
    </lineage>
</organism>
<feature type="region of interest" description="Disordered" evidence="1">
    <location>
        <begin position="1"/>
        <end position="90"/>
    </location>
</feature>
<protein>
    <submittedName>
        <fullName evidence="2">Uncharacterized protein</fullName>
    </submittedName>
</protein>
<comment type="caution">
    <text evidence="2">The sequence shown here is derived from an EMBL/GenBank/DDBJ whole genome shotgun (WGS) entry which is preliminary data.</text>
</comment>
<reference evidence="2 3" key="1">
    <citation type="journal article" date="2020" name="Nature">
        <title>Six reference-quality genomes reveal evolution of bat adaptations.</title>
        <authorList>
            <person name="Jebb D."/>
            <person name="Huang Z."/>
            <person name="Pippel M."/>
            <person name="Hughes G.M."/>
            <person name="Lavrichenko K."/>
            <person name="Devanna P."/>
            <person name="Winkler S."/>
            <person name="Jermiin L.S."/>
            <person name="Skirmuntt E.C."/>
            <person name="Katzourakis A."/>
            <person name="Burkitt-Gray L."/>
            <person name="Ray D.A."/>
            <person name="Sullivan K.A.M."/>
            <person name="Roscito J.G."/>
            <person name="Kirilenko B.M."/>
            <person name="Davalos L.M."/>
            <person name="Corthals A.P."/>
            <person name="Power M.L."/>
            <person name="Jones G."/>
            <person name="Ransome R.D."/>
            <person name="Dechmann D.K.N."/>
            <person name="Locatelli A.G."/>
            <person name="Puechmaille S.J."/>
            <person name="Fedrigo O."/>
            <person name="Jarvis E.D."/>
            <person name="Hiller M."/>
            <person name="Vernes S.C."/>
            <person name="Myers E.W."/>
            <person name="Teeling E.C."/>
        </authorList>
    </citation>
    <scope>NUCLEOTIDE SEQUENCE [LARGE SCALE GENOMIC DNA]</scope>
    <source>
        <strain evidence="2">MMyoMyo1</strain>
        <tissue evidence="2">Flight muscle</tissue>
    </source>
</reference>
<proteinExistence type="predicted"/>
<evidence type="ECO:0000313" key="3">
    <source>
        <dbReference type="Proteomes" id="UP000527355"/>
    </source>
</evidence>
<feature type="region of interest" description="Disordered" evidence="1">
    <location>
        <begin position="123"/>
        <end position="163"/>
    </location>
</feature>
<feature type="compositionally biased region" description="Low complexity" evidence="1">
    <location>
        <begin position="1"/>
        <end position="34"/>
    </location>
</feature>
<keyword evidence="3" id="KW-1185">Reference proteome</keyword>
<feature type="compositionally biased region" description="Pro residues" evidence="1">
    <location>
        <begin position="125"/>
        <end position="145"/>
    </location>
</feature>
<name>A0A7J7Z4B3_MYOMY</name>
<accession>A0A7J7Z4B3</accession>
<evidence type="ECO:0000256" key="1">
    <source>
        <dbReference type="SAM" id="MobiDB-lite"/>
    </source>
</evidence>
<gene>
    <name evidence="2" type="ORF">mMyoMyo1_010502</name>
</gene>
<dbReference type="EMBL" id="JABWUV010000003">
    <property type="protein sequence ID" value="KAF6369097.1"/>
    <property type="molecule type" value="Genomic_DNA"/>
</dbReference>
<dbReference type="AlphaFoldDB" id="A0A7J7Z4B3"/>
<evidence type="ECO:0000313" key="2">
    <source>
        <dbReference type="EMBL" id="KAF6369097.1"/>
    </source>
</evidence>
<sequence>MASPGSAAAAGEVAGADKGCEGSPASSSASGSSGWTLGVTTGASPNPWAGAGVVRGEKVTHMPGFPCAPQTQHTARAQVPPQDVHPAQPKVQQVGGLRPVFAPGQALGCSLCVWQQSLPISSRGPPHPFHPTIPPSHPPGRPPVAPGLVSCCDDHSPSTAGPG</sequence>